<protein>
    <recommendedName>
        <fullName evidence="4">DUF349 domain-containing protein</fullName>
    </recommendedName>
</protein>
<gene>
    <name evidence="2" type="ORF">ALGA_0517</name>
</gene>
<proteinExistence type="predicted"/>
<evidence type="ECO:0000313" key="3">
    <source>
        <dbReference type="Proteomes" id="UP000218267"/>
    </source>
</evidence>
<evidence type="ECO:0008006" key="4">
    <source>
        <dbReference type="Google" id="ProtNLM"/>
    </source>
</evidence>
<dbReference type="AlphaFoldDB" id="A0A1Y1CF33"/>
<dbReference type="Proteomes" id="UP000218267">
    <property type="component" value="Chromosome"/>
</dbReference>
<name>A0A1Y1CF33_9BACT</name>
<sequence length="691" mass="81072">MQNHMKAKDLSNLSHENELNENLETPETISDSQENEIVEEKTTDEQAVTMETSEAETESTEVKDEVKAEDTVPVMKEAKDVVADSPGSEIETPLVEEAKRENVTNVSEKKPEVEELQTEPDYTVMEKSELIDRLTLLLENKSTKGIKERLDAIKHNFYKKHNEEVAEAKKKFLADEGKEEEFDFGKDELELKMKELLHKYRESRVVRTRNLEHEKEANLKTKYQIIEDIKDLVNRKEAFDKTFQEFRDLQKKWHETGMVPQAALKNMWDNYHHHVENFYDYIKINKELRDLDLKKNLETKIHLCEDAEKLVDDPSVVKAFNTLQKYHERWREVGPVPREQKELIWERFKAATTLINRNHQEFYEGLKSEQKTNLEKKVVLCDKVEVIANSEIESHKDWNASSKEILDLQKEWRTIGFAPKSDNNKIYQRFRAACDLYFDKKRKFYLKLKDKLGDNLIKKTELCERAEALQDSTDWKDTTDKLIAIQKEWKTVGPVPRKVSEELWVRFRAACDQFFSNKSKHFDHVDSDHVDNLKLKEEIINKIKNFELTENDDENLSVLRGLQKEWTQIGHVPFKKKDKIQEEFRGALNAIYDKMDLETGDKEVQKFQSKIDNFLSMNHSEDKIIVERNKIAGKIRQLETDIGLWENNIGFFSASKTSGSIVKDIEEKIEKGKESLKLLQEKLKVIDGLVS</sequence>
<reference evidence="2 3" key="1">
    <citation type="journal article" date="2018" name="Mar. Genomics">
        <title>Complete genome sequence of Marinifilaceae bacterium strain SPP2, isolated from the Antarctic marine sediment.</title>
        <authorList>
            <person name="Watanabe M."/>
            <person name="Kojima H."/>
            <person name="Fukui M."/>
        </authorList>
    </citation>
    <scope>NUCLEOTIDE SEQUENCE [LARGE SCALE GENOMIC DNA]</scope>
    <source>
        <strain evidence="2 3">SPP2</strain>
    </source>
</reference>
<feature type="region of interest" description="Disordered" evidence="1">
    <location>
        <begin position="1"/>
        <end position="92"/>
    </location>
</feature>
<organism evidence="2 3">
    <name type="scientific">Labilibaculum antarcticum</name>
    <dbReference type="NCBI Taxonomy" id="1717717"/>
    <lineage>
        <taxon>Bacteria</taxon>
        <taxon>Pseudomonadati</taxon>
        <taxon>Bacteroidota</taxon>
        <taxon>Bacteroidia</taxon>
        <taxon>Marinilabiliales</taxon>
        <taxon>Marinifilaceae</taxon>
        <taxon>Labilibaculum</taxon>
    </lineage>
</organism>
<feature type="compositionally biased region" description="Basic and acidic residues" evidence="1">
    <location>
        <begin position="60"/>
        <end position="82"/>
    </location>
</feature>
<dbReference type="EMBL" id="AP018042">
    <property type="protein sequence ID" value="BAX78910.1"/>
    <property type="molecule type" value="Genomic_DNA"/>
</dbReference>
<reference evidence="3" key="2">
    <citation type="journal article" date="2020" name="Antonie Van Leeuwenhoek">
        <title>Labilibaculum antarcticum sp. nov., a novel facultative anaerobic, psychrotorelant bacterium isolated from marine sediment of Antarctica.</title>
        <authorList>
            <person name="Watanabe M."/>
            <person name="Kojima H."/>
            <person name="Fukui M."/>
        </authorList>
    </citation>
    <scope>NUCLEOTIDE SEQUENCE [LARGE SCALE GENOMIC DNA]</scope>
    <source>
        <strain evidence="3">SPP2</strain>
    </source>
</reference>
<dbReference type="InterPro" id="IPR007139">
    <property type="entry name" value="DUF349"/>
</dbReference>
<accession>A0A1Y1CF33</accession>
<dbReference type="OrthoDB" id="5422202at2"/>
<dbReference type="KEGG" id="mbas:ALGA_0517"/>
<evidence type="ECO:0000256" key="1">
    <source>
        <dbReference type="SAM" id="MobiDB-lite"/>
    </source>
</evidence>
<dbReference type="Pfam" id="PF03993">
    <property type="entry name" value="DUF349"/>
    <property type="match status" value="5"/>
</dbReference>
<evidence type="ECO:0000313" key="2">
    <source>
        <dbReference type="EMBL" id="BAX78910.1"/>
    </source>
</evidence>
<keyword evidence="3" id="KW-1185">Reference proteome</keyword>